<dbReference type="PANTHER" id="PTHR45647">
    <property type="entry name" value="OS02G0152300 PROTEIN"/>
    <property type="match status" value="1"/>
</dbReference>
<dbReference type="SUPFAM" id="SSF57850">
    <property type="entry name" value="RING/U-box"/>
    <property type="match status" value="1"/>
</dbReference>
<dbReference type="SMART" id="SM00504">
    <property type="entry name" value="Ubox"/>
    <property type="match status" value="1"/>
</dbReference>
<keyword evidence="6" id="KW-0418">Kinase</keyword>
<dbReference type="InterPro" id="IPR011009">
    <property type="entry name" value="Kinase-like_dom_sf"/>
</dbReference>
<comment type="pathway">
    <text evidence="2">Protein modification; protein ubiquitination.</text>
</comment>
<dbReference type="InterPro" id="IPR003613">
    <property type="entry name" value="Ubox_domain"/>
</dbReference>
<dbReference type="CDD" id="cd16655">
    <property type="entry name" value="RING-Ubox_WDSUB1-like"/>
    <property type="match status" value="1"/>
</dbReference>
<evidence type="ECO:0000256" key="9">
    <source>
        <dbReference type="PROSITE-ProRule" id="PRU10141"/>
    </source>
</evidence>
<dbReference type="FunFam" id="3.30.200.20:FF:000162">
    <property type="entry name" value="Adenine nucleotide alpha hydrolase-like domain kinase"/>
    <property type="match status" value="1"/>
</dbReference>
<dbReference type="PROSITE" id="PS00108">
    <property type="entry name" value="PROTEIN_KINASE_ST"/>
    <property type="match status" value="1"/>
</dbReference>
<gene>
    <name evidence="14" type="ORF">PVAP13_9KG323500</name>
</gene>
<feature type="compositionally biased region" description="Polar residues" evidence="11">
    <location>
        <begin position="358"/>
        <end position="367"/>
    </location>
</feature>
<evidence type="ECO:0000256" key="8">
    <source>
        <dbReference type="ARBA" id="ARBA00022840"/>
    </source>
</evidence>
<comment type="caution">
    <text evidence="14">The sequence shown here is derived from an EMBL/GenBank/DDBJ whole genome shotgun (WGS) entry which is preliminary data.</text>
</comment>
<dbReference type="AlphaFoldDB" id="A0A8T0NQ71"/>
<evidence type="ECO:0000259" key="12">
    <source>
        <dbReference type="PROSITE" id="PS50011"/>
    </source>
</evidence>
<evidence type="ECO:0000256" key="7">
    <source>
        <dbReference type="ARBA" id="ARBA00022786"/>
    </source>
</evidence>
<dbReference type="GO" id="GO:0016567">
    <property type="term" value="P:protein ubiquitination"/>
    <property type="evidence" value="ECO:0007669"/>
    <property type="project" value="InterPro"/>
</dbReference>
<dbReference type="SUPFAM" id="SSF52402">
    <property type="entry name" value="Adenine nucleotide alpha hydrolases-like"/>
    <property type="match status" value="1"/>
</dbReference>
<protein>
    <recommendedName>
        <fullName evidence="3">RING-type E3 ubiquitin transferase</fullName>
        <ecNumber evidence="3">2.3.2.27</ecNumber>
    </recommendedName>
</protein>
<evidence type="ECO:0000256" key="4">
    <source>
        <dbReference type="ARBA" id="ARBA00022679"/>
    </source>
</evidence>
<dbReference type="InterPro" id="IPR000719">
    <property type="entry name" value="Prot_kinase_dom"/>
</dbReference>
<evidence type="ECO:0000256" key="1">
    <source>
        <dbReference type="ARBA" id="ARBA00000900"/>
    </source>
</evidence>
<evidence type="ECO:0000256" key="11">
    <source>
        <dbReference type="SAM" id="MobiDB-lite"/>
    </source>
</evidence>
<feature type="coiled-coil region" evidence="10">
    <location>
        <begin position="547"/>
        <end position="644"/>
    </location>
</feature>
<keyword evidence="8 9" id="KW-0067">ATP-binding</keyword>
<feature type="region of interest" description="Disordered" evidence="11">
    <location>
        <begin position="110"/>
        <end position="129"/>
    </location>
</feature>
<dbReference type="GO" id="GO:0004672">
    <property type="term" value="F:protein kinase activity"/>
    <property type="evidence" value="ECO:0007669"/>
    <property type="project" value="InterPro"/>
</dbReference>
<dbReference type="InterPro" id="IPR017441">
    <property type="entry name" value="Protein_kinase_ATP_BS"/>
</dbReference>
<feature type="domain" description="Protein kinase" evidence="12">
    <location>
        <begin position="672"/>
        <end position="939"/>
    </location>
</feature>
<dbReference type="PROSITE" id="PS51698">
    <property type="entry name" value="U_BOX"/>
    <property type="match status" value="1"/>
</dbReference>
<sequence>MHARSVNASPPLLTRLPSSLFWHHMPHRPHLHASLHGSRWCHVAVRPVHPPERTNLSSLVGYDPKRPRKLTASRDIYSRASDRNQLAGLIQSNPCTSATRAPFPMDAWEAASARDGGGGSSSSSTGGAPTAEIFEDQAAGEGDGEGEGEGEGKVFVAVPEQHKSGRSLLAWALRHVAAVAGAAVVVAHIHTPAQMIPMSTCSRSASSLLAGHRTLAFGPGSRAEERVGSKFHASKLRPEQVGAYRQYEREKVEKHLDEYIHQCSKMKVKCEKLVIENNDVAKGIMELVSLHGVSKLIMGAAADKHYSRKMKMPKSKTALAVLQKADTSCKIWFVCKEHLICTREARVPASCNAATPPATRSSLSTLSERGGQPNGYVSNAIDGHVQRSMSEKVVPASVRTSLRLPSQLSVRTTFSRRSIEDKSANSWDSVQSRSFPSSHQASSTVTDEGFSDSSSFSTPRHDATEFLSCVHAGCDLQNSALHREQDAMNSNIDIFDKLEEVFTQAEKHQKQAFDESVRIQIAEEEPILFHRKANNFEDTSLNESKQRKDVNEALVKANRVIESMKQEMDALKQDRDDIIDKLVKMSEQKATLEQRVDEYGGTVKTLEDKLAASKSLIHSQKLEYEKLKHERDNALKDVDELHKEIGKTVSCPSLTWNAEFSLSELQVATQNFSDTMKIGEGGFGRVYRGSLRNTTVAIKMLRSHNLQGQSQFRQEVVVLSRVRHPNLVMLMGSCSEASGLVYEFLPNGSLEDRLACENNTPPLTWQVRTRIIGEICSALVFLHSTKPHPVIHGDLKPANILLDANLVSKLSDFGISCLLVKSSTMSTSLYQTTNPRGTFAYMDPEFLTTGELTARSDIYSFGIVILQLVTGKPALGIGRAVEDALEKDESELLLDQSAGEWPFVQAKKLMLLGLQCAELSRRRRPYRMSDVWCVIEPLVKSASLSATPESFGYRSIENHTPSCFLCPISQEVMRNPHIAADGYTYEAEVIKGWLHSGHSTSPMTKLPLAHHHLMPNHALHSAIKEHFKRNQPPS</sequence>
<dbReference type="SUPFAM" id="SSF56112">
    <property type="entry name" value="Protein kinase-like (PK-like)"/>
    <property type="match status" value="1"/>
</dbReference>
<dbReference type="GO" id="GO:0005524">
    <property type="term" value="F:ATP binding"/>
    <property type="evidence" value="ECO:0007669"/>
    <property type="project" value="UniProtKB-UniRule"/>
</dbReference>
<dbReference type="Pfam" id="PF00069">
    <property type="entry name" value="Pkinase"/>
    <property type="match status" value="1"/>
</dbReference>
<proteinExistence type="predicted"/>
<dbReference type="EMBL" id="CM029053">
    <property type="protein sequence ID" value="KAG2550715.1"/>
    <property type="molecule type" value="Genomic_DNA"/>
</dbReference>
<evidence type="ECO:0000313" key="14">
    <source>
        <dbReference type="EMBL" id="KAG2550715.1"/>
    </source>
</evidence>
<dbReference type="GO" id="GO:0061630">
    <property type="term" value="F:ubiquitin protein ligase activity"/>
    <property type="evidence" value="ECO:0007669"/>
    <property type="project" value="UniProtKB-EC"/>
</dbReference>
<dbReference type="Gene3D" id="1.10.510.10">
    <property type="entry name" value="Transferase(Phosphotransferase) domain 1"/>
    <property type="match status" value="1"/>
</dbReference>
<evidence type="ECO:0000256" key="6">
    <source>
        <dbReference type="ARBA" id="ARBA00022777"/>
    </source>
</evidence>
<evidence type="ECO:0000256" key="10">
    <source>
        <dbReference type="SAM" id="Coils"/>
    </source>
</evidence>
<dbReference type="SMART" id="SM00220">
    <property type="entry name" value="S_TKc"/>
    <property type="match status" value="1"/>
</dbReference>
<keyword evidence="10" id="KW-0175">Coiled coil</keyword>
<keyword evidence="7" id="KW-0833">Ubl conjugation pathway</keyword>
<dbReference type="Pfam" id="PF04564">
    <property type="entry name" value="U-box"/>
    <property type="match status" value="1"/>
</dbReference>
<dbReference type="CDD" id="cd01989">
    <property type="entry name" value="USP_STK_Ubox_N"/>
    <property type="match status" value="1"/>
</dbReference>
<dbReference type="PROSITE" id="PS00107">
    <property type="entry name" value="PROTEIN_KINASE_ATP"/>
    <property type="match status" value="1"/>
</dbReference>
<dbReference type="EC" id="2.3.2.27" evidence="3"/>
<dbReference type="InterPro" id="IPR008271">
    <property type="entry name" value="Ser/Thr_kinase_AS"/>
</dbReference>
<reference evidence="14" key="1">
    <citation type="submission" date="2020-05" db="EMBL/GenBank/DDBJ databases">
        <title>WGS assembly of Panicum virgatum.</title>
        <authorList>
            <person name="Lovell J.T."/>
            <person name="Jenkins J."/>
            <person name="Shu S."/>
            <person name="Juenger T.E."/>
            <person name="Schmutz J."/>
        </authorList>
    </citation>
    <scope>NUCLEOTIDE SEQUENCE</scope>
    <source>
        <strain evidence="14">AP13</strain>
    </source>
</reference>
<accession>A0A8T0NQ71</accession>
<dbReference type="InterPro" id="IPR014729">
    <property type="entry name" value="Rossmann-like_a/b/a_fold"/>
</dbReference>
<dbReference type="PANTHER" id="PTHR45647:SF102">
    <property type="entry name" value="OS10G0548700 PROTEIN"/>
    <property type="match status" value="1"/>
</dbReference>
<name>A0A8T0NQ71_PANVG</name>
<dbReference type="PROSITE" id="PS50011">
    <property type="entry name" value="PROTEIN_KINASE_DOM"/>
    <property type="match status" value="1"/>
</dbReference>
<evidence type="ECO:0000256" key="3">
    <source>
        <dbReference type="ARBA" id="ARBA00012483"/>
    </source>
</evidence>
<dbReference type="Gene3D" id="3.30.200.20">
    <property type="entry name" value="Phosphorylase Kinase, domain 1"/>
    <property type="match status" value="1"/>
</dbReference>
<feature type="domain" description="U-box" evidence="13">
    <location>
        <begin position="959"/>
        <end position="1033"/>
    </location>
</feature>
<dbReference type="Proteomes" id="UP000823388">
    <property type="component" value="Chromosome 9K"/>
</dbReference>
<keyword evidence="15" id="KW-1185">Reference proteome</keyword>
<feature type="binding site" evidence="9">
    <location>
        <position position="699"/>
    </location>
    <ligand>
        <name>ATP</name>
        <dbReference type="ChEBI" id="CHEBI:30616"/>
    </ligand>
</feature>
<dbReference type="InterPro" id="IPR013083">
    <property type="entry name" value="Znf_RING/FYVE/PHD"/>
</dbReference>
<keyword evidence="4" id="KW-0808">Transferase</keyword>
<evidence type="ECO:0000259" key="13">
    <source>
        <dbReference type="PROSITE" id="PS51698"/>
    </source>
</evidence>
<feature type="region of interest" description="Disordered" evidence="11">
    <location>
        <begin position="425"/>
        <end position="457"/>
    </location>
</feature>
<dbReference type="InterPro" id="IPR051348">
    <property type="entry name" value="U-box_ubiquitin_ligases"/>
</dbReference>
<dbReference type="Gene3D" id="3.30.40.10">
    <property type="entry name" value="Zinc/RING finger domain, C3HC4 (zinc finger)"/>
    <property type="match status" value="1"/>
</dbReference>
<dbReference type="Gene3D" id="3.40.50.620">
    <property type="entry name" value="HUPs"/>
    <property type="match status" value="1"/>
</dbReference>
<comment type="catalytic activity">
    <reaction evidence="1">
        <text>S-ubiquitinyl-[E2 ubiquitin-conjugating enzyme]-L-cysteine + [acceptor protein]-L-lysine = [E2 ubiquitin-conjugating enzyme]-L-cysteine + N(6)-ubiquitinyl-[acceptor protein]-L-lysine.</text>
        <dbReference type="EC" id="2.3.2.27"/>
    </reaction>
</comment>
<feature type="region of interest" description="Disordered" evidence="11">
    <location>
        <begin position="351"/>
        <end position="379"/>
    </location>
</feature>
<evidence type="ECO:0000256" key="5">
    <source>
        <dbReference type="ARBA" id="ARBA00022741"/>
    </source>
</evidence>
<evidence type="ECO:0000256" key="2">
    <source>
        <dbReference type="ARBA" id="ARBA00004906"/>
    </source>
</evidence>
<organism evidence="14 15">
    <name type="scientific">Panicum virgatum</name>
    <name type="common">Blackwell switchgrass</name>
    <dbReference type="NCBI Taxonomy" id="38727"/>
    <lineage>
        <taxon>Eukaryota</taxon>
        <taxon>Viridiplantae</taxon>
        <taxon>Streptophyta</taxon>
        <taxon>Embryophyta</taxon>
        <taxon>Tracheophyta</taxon>
        <taxon>Spermatophyta</taxon>
        <taxon>Magnoliopsida</taxon>
        <taxon>Liliopsida</taxon>
        <taxon>Poales</taxon>
        <taxon>Poaceae</taxon>
        <taxon>PACMAD clade</taxon>
        <taxon>Panicoideae</taxon>
        <taxon>Panicodae</taxon>
        <taxon>Paniceae</taxon>
        <taxon>Panicinae</taxon>
        <taxon>Panicum</taxon>
        <taxon>Panicum sect. Hiantes</taxon>
    </lineage>
</organism>
<evidence type="ECO:0000313" key="15">
    <source>
        <dbReference type="Proteomes" id="UP000823388"/>
    </source>
</evidence>
<keyword evidence="5 9" id="KW-0547">Nucleotide-binding</keyword>